<dbReference type="Proteomes" id="UP001321580">
    <property type="component" value="Unassembled WGS sequence"/>
</dbReference>
<proteinExistence type="predicted"/>
<dbReference type="InterPro" id="IPR051398">
    <property type="entry name" value="Polysacch_Deacetylase"/>
</dbReference>
<dbReference type="PANTHER" id="PTHR34216">
    <property type="match status" value="1"/>
</dbReference>
<feature type="chain" id="PRO_5045761677" evidence="2">
    <location>
        <begin position="22"/>
        <end position="574"/>
    </location>
</feature>
<accession>A0ABT6XIF1</accession>
<sequence length="574" mass="62486">MRSTIYWICMLLSLATVSANAMAQAPQRFVSIALHDVVDTPAELDGDSVTSDRLVALFEWLAGNGWTAISLDDIERARQGIQPLPPRAVLLTADDGRRSLYTRVYPLALAYRTPIVAALVGEWMDTPEDGTIAYGPQRLPRSAFITWEQAREMQASGLVEFASHSHALHDVVIANPQGNPLPAAQNLRYADGRYEGVAAFRSRIGNDLTVSRDRIRQELGAAPRAIVWPYGRYNQDGLDAATAAGFRYALTLTPAPADATRPLEIGRFLPTSDPTLGIVVANLRFEDPWPSARRIVEVDPAQLVGADTQNTNQRLGRIIDRLVKLGATHVVLDAATLSADGRIVSAWFPNSHVPVRDDVLSRFSAQMHSRAGVDVVVRLPHAAVLRTLGDRQRALALYGELAAHVPFEALLLEDVPALGDDMARASDAPWDVRRRREASATSAWPHADAFALEAFRVAERARPELALYWLAPPTHRLDQPSALADVTLVPRAVNVPPGDIPPLHVPLSRRIGVWWTLPSPADARVLVSAIRAYQIRGGTVFGWRPDDPAADMPMAAAVAPAFSSREAPGPGVVP</sequence>
<dbReference type="PROSITE" id="PS51677">
    <property type="entry name" value="NODB"/>
    <property type="match status" value="1"/>
</dbReference>
<dbReference type="EMBL" id="JASGBI010000001">
    <property type="protein sequence ID" value="MDI9239923.1"/>
    <property type="molecule type" value="Genomic_DNA"/>
</dbReference>
<evidence type="ECO:0000256" key="2">
    <source>
        <dbReference type="SAM" id="SignalP"/>
    </source>
</evidence>
<evidence type="ECO:0000313" key="4">
    <source>
        <dbReference type="EMBL" id="MDI9239923.1"/>
    </source>
</evidence>
<dbReference type="Pfam" id="PF01522">
    <property type="entry name" value="Polysacc_deac_1"/>
    <property type="match status" value="1"/>
</dbReference>
<gene>
    <name evidence="4" type="primary">pgaB</name>
    <name evidence="4" type="ORF">QLQ15_13505</name>
</gene>
<protein>
    <submittedName>
        <fullName evidence="4">Poly-beta-1,6-N-acetyl-D-glucosamine N-deacetylase PgaB</fullName>
    </submittedName>
</protein>
<reference evidence="4 5" key="1">
    <citation type="submission" date="2023-05" db="EMBL/GenBank/DDBJ databases">
        <title>Lysobacter sp. strain LF1 Genome sequencing and assembly.</title>
        <authorList>
            <person name="Jung Y."/>
        </authorList>
    </citation>
    <scope>NUCLEOTIDE SEQUENCE [LARGE SCALE GENOMIC DNA]</scope>
    <source>
        <strain evidence="4 5">LF1</strain>
    </source>
</reference>
<dbReference type="Pfam" id="PF14883">
    <property type="entry name" value="GHL13"/>
    <property type="match status" value="1"/>
</dbReference>
<feature type="signal peptide" evidence="2">
    <location>
        <begin position="1"/>
        <end position="21"/>
    </location>
</feature>
<dbReference type="InterPro" id="IPR011330">
    <property type="entry name" value="Glyco_hydro/deAcase_b/a-brl"/>
</dbReference>
<dbReference type="NCBIfam" id="TIGR03938">
    <property type="entry name" value="deacetyl_PgaB"/>
    <property type="match status" value="1"/>
</dbReference>
<organism evidence="4 5">
    <name type="scientific">Lysobacter stagni</name>
    <dbReference type="NCBI Taxonomy" id="3045172"/>
    <lineage>
        <taxon>Bacteria</taxon>
        <taxon>Pseudomonadati</taxon>
        <taxon>Pseudomonadota</taxon>
        <taxon>Gammaproteobacteria</taxon>
        <taxon>Lysobacterales</taxon>
        <taxon>Lysobacteraceae</taxon>
        <taxon>Lysobacter</taxon>
    </lineage>
</organism>
<evidence type="ECO:0000256" key="1">
    <source>
        <dbReference type="ARBA" id="ARBA00022729"/>
    </source>
</evidence>
<comment type="caution">
    <text evidence="4">The sequence shown here is derived from an EMBL/GenBank/DDBJ whole genome shotgun (WGS) entry which is preliminary data.</text>
</comment>
<evidence type="ECO:0000259" key="3">
    <source>
        <dbReference type="PROSITE" id="PS51677"/>
    </source>
</evidence>
<dbReference type="RefSeq" id="WP_283213286.1">
    <property type="nucleotide sequence ID" value="NZ_JASGBI010000001.1"/>
</dbReference>
<dbReference type="InterPro" id="IPR032772">
    <property type="entry name" value="PGA_deacetylase_PgaB_C"/>
</dbReference>
<dbReference type="InterPro" id="IPR002509">
    <property type="entry name" value="NODB_dom"/>
</dbReference>
<keyword evidence="5" id="KW-1185">Reference proteome</keyword>
<dbReference type="SUPFAM" id="SSF88713">
    <property type="entry name" value="Glycoside hydrolase/deacetylase"/>
    <property type="match status" value="1"/>
</dbReference>
<evidence type="ECO:0000313" key="5">
    <source>
        <dbReference type="Proteomes" id="UP001321580"/>
    </source>
</evidence>
<feature type="domain" description="NodB homology" evidence="3">
    <location>
        <begin position="87"/>
        <end position="330"/>
    </location>
</feature>
<dbReference type="PANTHER" id="PTHR34216:SF7">
    <property type="entry name" value="POLY-BETA-1,6-N-ACETYL-D-GLUCOSAMINE N-DEACETYLASE"/>
    <property type="match status" value="1"/>
</dbReference>
<dbReference type="InterPro" id="IPR023854">
    <property type="entry name" value="PGA_deacetylase_PgaB"/>
</dbReference>
<dbReference type="Gene3D" id="3.20.20.80">
    <property type="entry name" value="Glycosidases"/>
    <property type="match status" value="1"/>
</dbReference>
<name>A0ABT6XIF1_9GAMM</name>
<keyword evidence="1 2" id="KW-0732">Signal</keyword>
<dbReference type="Gene3D" id="3.20.20.370">
    <property type="entry name" value="Glycoside hydrolase/deacetylase"/>
    <property type="match status" value="1"/>
</dbReference>